<keyword evidence="1" id="KW-0732">Signal</keyword>
<organism evidence="2 3">
    <name type="scientific">Trinickia soli</name>
    <dbReference type="NCBI Taxonomy" id="380675"/>
    <lineage>
        <taxon>Bacteria</taxon>
        <taxon>Pseudomonadati</taxon>
        <taxon>Pseudomonadota</taxon>
        <taxon>Betaproteobacteria</taxon>
        <taxon>Burkholderiales</taxon>
        <taxon>Burkholderiaceae</taxon>
        <taxon>Trinickia</taxon>
    </lineage>
</organism>
<dbReference type="Gene3D" id="3.30.110.70">
    <property type="entry name" value="Hypothetical protein apc22750. Chain B"/>
    <property type="match status" value="1"/>
</dbReference>
<keyword evidence="3" id="KW-1185">Reference proteome</keyword>
<accession>A0A2N7WC42</accession>
<feature type="chain" id="PRO_5014873112" evidence="1">
    <location>
        <begin position="22"/>
        <end position="143"/>
    </location>
</feature>
<dbReference type="AlphaFoldDB" id="A0A2N7WC42"/>
<reference evidence="2 3" key="1">
    <citation type="submission" date="2018-01" db="EMBL/GenBank/DDBJ databases">
        <title>Whole genome analyses suggest that Burkholderia sensu lato contains two further novel genera in the rhizoxinica-symbiotica group Mycetohabitans gen. nov., and Trinickia gen. nov.: implications for the evolution of diazotrophy and nodulation in the Burkholderiaceae.</title>
        <authorList>
            <person name="Estrada-de los Santos P."/>
            <person name="Palmer M."/>
            <person name="Chavez-Ramirez B."/>
            <person name="Beukes C."/>
            <person name="Steenkamp E.T."/>
            <person name="Hirsch A.M."/>
            <person name="Manyaka P."/>
            <person name="Maluk M."/>
            <person name="Lafos M."/>
            <person name="Crook M."/>
            <person name="Gross E."/>
            <person name="Simon M.F."/>
            <person name="Bueno dos Reis Junior F."/>
            <person name="Poole P.S."/>
            <person name="Venter S.N."/>
            <person name="James E.K."/>
        </authorList>
    </citation>
    <scope>NUCLEOTIDE SEQUENCE [LARGE SCALE GENOMIC DNA]</scope>
    <source>
        <strain evidence="2 3">GP25-8</strain>
    </source>
</reference>
<protein>
    <submittedName>
        <fullName evidence="2">Uncharacterized protein</fullName>
    </submittedName>
</protein>
<dbReference type="InterPro" id="IPR035439">
    <property type="entry name" value="UPF0145_dom_sf"/>
</dbReference>
<sequence length="143" mass="14733">MKLKHLIALAALAATTQAATAHTSVTTYPLKPVLDTQPADGKVTFYFGDAAHPAVTASHGEGKASIRIARRLDGKTTSCNEALSEALASLRADAIDHGANAVVNIETSFHATKSVSATEFTCATSGSAAALKVRGELVTLEAK</sequence>
<evidence type="ECO:0000313" key="3">
    <source>
        <dbReference type="Proteomes" id="UP000235347"/>
    </source>
</evidence>
<dbReference type="SUPFAM" id="SSF117782">
    <property type="entry name" value="YbjQ-like"/>
    <property type="match status" value="1"/>
</dbReference>
<dbReference type="Proteomes" id="UP000235347">
    <property type="component" value="Unassembled WGS sequence"/>
</dbReference>
<dbReference type="RefSeq" id="WP_102608551.1">
    <property type="nucleotide sequence ID" value="NZ_CADIKD010000016.1"/>
</dbReference>
<evidence type="ECO:0000313" key="2">
    <source>
        <dbReference type="EMBL" id="PMS26976.1"/>
    </source>
</evidence>
<dbReference type="EMBL" id="PNYB01000003">
    <property type="protein sequence ID" value="PMS26976.1"/>
    <property type="molecule type" value="Genomic_DNA"/>
</dbReference>
<gene>
    <name evidence="2" type="ORF">C0Z19_04135</name>
</gene>
<name>A0A2N7WC42_9BURK</name>
<proteinExistence type="predicted"/>
<comment type="caution">
    <text evidence="2">The sequence shown here is derived from an EMBL/GenBank/DDBJ whole genome shotgun (WGS) entry which is preliminary data.</text>
</comment>
<evidence type="ECO:0000256" key="1">
    <source>
        <dbReference type="SAM" id="SignalP"/>
    </source>
</evidence>
<feature type="signal peptide" evidence="1">
    <location>
        <begin position="1"/>
        <end position="21"/>
    </location>
</feature>